<reference evidence="2" key="1">
    <citation type="submission" date="2022-08" db="EMBL/GenBank/DDBJ databases">
        <authorList>
            <consortium name="DOE Joint Genome Institute"/>
            <person name="Min B."/>
            <person name="Riley R."/>
            <person name="Sierra-Patev S."/>
            <person name="Naranjo-Ortiz M."/>
            <person name="Looney B."/>
            <person name="Konkel Z."/>
            <person name="Slot J.C."/>
            <person name="Sakamoto Y."/>
            <person name="Steenwyk J.L."/>
            <person name="Rokas A."/>
            <person name="Carro J."/>
            <person name="Camarero S."/>
            <person name="Ferreira P."/>
            <person name="Molpeceres G."/>
            <person name="Ruiz-Duenas F.J."/>
            <person name="Serrano A."/>
            <person name="Henrissat B."/>
            <person name="Drula E."/>
            <person name="Hughes K.W."/>
            <person name="Mata J.L."/>
            <person name="Ishikawa N.K."/>
            <person name="Vargas-Isla R."/>
            <person name="Ushijima S."/>
            <person name="Smith C.A."/>
            <person name="Ahrendt S."/>
            <person name="Andreopoulos W."/>
            <person name="He G."/>
            <person name="Labutti K."/>
            <person name="Lipzen A."/>
            <person name="Ng V."/>
            <person name="Sandor L."/>
            <person name="Barry K."/>
            <person name="Martinez A.T."/>
            <person name="Xiao Y."/>
            <person name="Gibbons J.G."/>
            <person name="Terashima K."/>
            <person name="Hibbett D.S."/>
            <person name="Grigoriev I.V."/>
        </authorList>
    </citation>
    <scope>NUCLEOTIDE SEQUENCE</scope>
    <source>
        <strain evidence="2">TFB10291</strain>
    </source>
</reference>
<sequence length="370" mass="42141">MNPSPASELSLEQDHTISLFFFLFFSNLFELRISAGPGQNSPSGLSSASIPSQKISTMHLRPSWLKLVAVASLFIVAGAIPYKRSKYSNNASRDQSPKLVSSNASSLEKRGDTTEQAFANEWYNQLDCEDWIDYSRGSMCVGYGTNREKFMRNDLTAEIADRKSFAKIGNHNRGLFTLPKRKDSIVKIVEIEGLESQDAACEVQSLQDFGREVEAGFTTLPGERVPVGVIIMKRVSGVAIWDTPKWKKLKAAKRLDYINSLRPKVRDVVYNFLLEGKPLFTDFDPSNILIDKDENVRLVDFGYPGIWPVKTCPKRDIFDQWFKRRWYLLWERLYEKAGNKIPDKYQWNKNDESSKPASLAKRGKDEGKEI</sequence>
<dbReference type="InterPro" id="IPR011009">
    <property type="entry name" value="Kinase-like_dom_sf"/>
</dbReference>
<feature type="compositionally biased region" description="Polar residues" evidence="1">
    <location>
        <begin position="87"/>
        <end position="106"/>
    </location>
</feature>
<evidence type="ECO:0000313" key="2">
    <source>
        <dbReference type="EMBL" id="KAJ3784860.1"/>
    </source>
</evidence>
<name>A0AA38KPW5_9AGAR</name>
<comment type="caution">
    <text evidence="2">The sequence shown here is derived from an EMBL/GenBank/DDBJ whole genome shotgun (WGS) entry which is preliminary data.</text>
</comment>
<dbReference type="AlphaFoldDB" id="A0AA38KPW5"/>
<evidence type="ECO:0000313" key="3">
    <source>
        <dbReference type="Proteomes" id="UP001163798"/>
    </source>
</evidence>
<organism evidence="2 3">
    <name type="scientific">Lentinula aff. detonsa</name>
    <dbReference type="NCBI Taxonomy" id="2804958"/>
    <lineage>
        <taxon>Eukaryota</taxon>
        <taxon>Fungi</taxon>
        <taxon>Dikarya</taxon>
        <taxon>Basidiomycota</taxon>
        <taxon>Agaricomycotina</taxon>
        <taxon>Agaricomycetes</taxon>
        <taxon>Agaricomycetidae</taxon>
        <taxon>Agaricales</taxon>
        <taxon>Marasmiineae</taxon>
        <taxon>Omphalotaceae</taxon>
        <taxon>Lentinula</taxon>
    </lineage>
</organism>
<protein>
    <recommendedName>
        <fullName evidence="4">Protein kinase domain-containing protein</fullName>
    </recommendedName>
</protein>
<gene>
    <name evidence="2" type="ORF">GGU10DRAFT_356573</name>
</gene>
<accession>A0AA38KPW5</accession>
<dbReference type="EMBL" id="MU793361">
    <property type="protein sequence ID" value="KAJ3784860.1"/>
    <property type="molecule type" value="Genomic_DNA"/>
</dbReference>
<feature type="region of interest" description="Disordered" evidence="1">
    <location>
        <begin position="87"/>
        <end position="111"/>
    </location>
</feature>
<dbReference type="SUPFAM" id="SSF56112">
    <property type="entry name" value="Protein kinase-like (PK-like)"/>
    <property type="match status" value="1"/>
</dbReference>
<evidence type="ECO:0008006" key="4">
    <source>
        <dbReference type="Google" id="ProtNLM"/>
    </source>
</evidence>
<feature type="region of interest" description="Disordered" evidence="1">
    <location>
        <begin position="343"/>
        <end position="370"/>
    </location>
</feature>
<dbReference type="Proteomes" id="UP001163798">
    <property type="component" value="Unassembled WGS sequence"/>
</dbReference>
<proteinExistence type="predicted"/>
<keyword evidence="3" id="KW-1185">Reference proteome</keyword>
<evidence type="ECO:0000256" key="1">
    <source>
        <dbReference type="SAM" id="MobiDB-lite"/>
    </source>
</evidence>